<feature type="compositionally biased region" description="Acidic residues" evidence="1">
    <location>
        <begin position="654"/>
        <end position="668"/>
    </location>
</feature>
<feature type="compositionally biased region" description="Low complexity" evidence="1">
    <location>
        <begin position="511"/>
        <end position="527"/>
    </location>
</feature>
<feature type="compositionally biased region" description="Basic and acidic residues" evidence="1">
    <location>
        <begin position="195"/>
        <end position="216"/>
    </location>
</feature>
<feature type="compositionally biased region" description="Polar residues" evidence="1">
    <location>
        <begin position="554"/>
        <end position="568"/>
    </location>
</feature>
<organism evidence="2">
    <name type="scientific">Blastobotrys adeninivorans</name>
    <name type="common">Yeast</name>
    <name type="synonym">Arxula adeninivorans</name>
    <dbReference type="NCBI Taxonomy" id="409370"/>
    <lineage>
        <taxon>Eukaryota</taxon>
        <taxon>Fungi</taxon>
        <taxon>Dikarya</taxon>
        <taxon>Ascomycota</taxon>
        <taxon>Saccharomycotina</taxon>
        <taxon>Dipodascomycetes</taxon>
        <taxon>Dipodascales</taxon>
        <taxon>Trichomonascaceae</taxon>
        <taxon>Blastobotrys</taxon>
    </lineage>
</organism>
<sequence>MSTNDRDLESYAPVVGRMKSKRWVQASNPSYDGDDWGDDYNDGYYDDYDEEEVPPLPEIPHQLLNDQKLELGTRGEKAKGDTPDDDQVVETPDGPPINVRKYSLHDTKKFASPGQTNVPPVPKLPSGLDSGIAGTDMPQDTVREPVPETGPEQPLEKPLEQAGALPEQGSGAGSEPGSGPGYVDLTESNDESEQEVGKHADQEPQVKTEPVGHESTTDVNDIYDFYADSDNEEPEPEALKQSSPPIESGVDHLKMSAAAMPTNDTPVNAIGISPELDTREAKVDSQSEHPQQPEPSQQSELSHQPEEQHVGEHEESIKETAPVSAENEIPGSFPTPVPESVSQSDSAPEHVEPVQSTHQSDETESVPQSDHADADAEHMEPVERVPSDSTASSLSTGRRSLLSSTTHDARSSTRRFSTDSTPLQAVSSVNTSRDAEIPPAPESESGELTATITPVVSPPERKGRWRPLEDPAPAPVPTINEPPQESPRDTQSQDQLTKDILGSFYHEGAPQDASQDLSQDTSQQDTAPTRNIGGDAVDEVPQNLDPETMELYRNASSYLARPTSQDFSETVEPLTTVKSAQSSRSSVHDSELSPLPTSGDGAALAGEDAERTVGLDKDANDETLRDTSATSELDSTDAPEMTKTTSRELRPMDSVEDDSGSMMSDEDNEHVNVAPVSPIPENDVREVESESSGSPQAYKSMILPSPSPVQGDAPGEGEEKYSLGTDGAIGLGLGVGAAATAAAVGAGYSGSGSAPRKASTTSLLNKPPKFDFTGILSKPTSQERRVLFDNARVDEYEYDSGLASWLEASAASYNGAGLYVTGQPRPPTQDEAKLAMPTRTMSSTIMRPAKHIASSHVIGNVGEKMGEKSKKTAKVAKGLFGKGKRLIKS</sequence>
<gene>
    <name evidence="2" type="ORF">GNLVRS02_ARAD1D14850g</name>
</gene>
<feature type="compositionally biased region" description="Low complexity" evidence="1">
    <location>
        <begin position="389"/>
        <end position="406"/>
    </location>
</feature>
<feature type="compositionally biased region" description="Basic and acidic residues" evidence="1">
    <location>
        <begin position="370"/>
        <end position="386"/>
    </location>
</feature>
<feature type="compositionally biased region" description="Low complexity" evidence="1">
    <location>
        <begin position="288"/>
        <end position="302"/>
    </location>
</feature>
<feature type="compositionally biased region" description="Basic and acidic residues" evidence="1">
    <location>
        <begin position="67"/>
        <end position="82"/>
    </location>
</feature>
<feature type="compositionally biased region" description="Acidic residues" evidence="1">
    <location>
        <begin position="32"/>
        <end position="53"/>
    </location>
</feature>
<feature type="compositionally biased region" description="Polar residues" evidence="1">
    <location>
        <begin position="422"/>
        <end position="432"/>
    </location>
</feature>
<reference evidence="2" key="2">
    <citation type="submission" date="2014-06" db="EMBL/GenBank/DDBJ databases">
        <title>The complete genome of Blastobotrys (Arxula) adeninivorans LS3 - a yeast of biotechnological interest.</title>
        <authorList>
            <person name="Kunze G."/>
            <person name="Gaillardin C."/>
            <person name="Czernicka M."/>
            <person name="Durrens P."/>
            <person name="Martin T."/>
            <person name="Boer E."/>
            <person name="Gabaldon T."/>
            <person name="Cruz J."/>
            <person name="Talla E."/>
            <person name="Marck C."/>
            <person name="Goffeau A."/>
            <person name="Barbe V."/>
            <person name="Baret P."/>
            <person name="Baronian K."/>
            <person name="Beier S."/>
            <person name="Bleykasten C."/>
            <person name="Bode R."/>
            <person name="Casaregola S."/>
            <person name="Despons L."/>
            <person name="Fairhead C."/>
            <person name="Giersberg M."/>
            <person name="Gierski P."/>
            <person name="Hahnel U."/>
            <person name="Hartmann A."/>
            <person name="Jankowska D."/>
            <person name="Jubin C."/>
            <person name="Jung P."/>
            <person name="Lafontaine I."/>
            <person name="Leh-Louis V."/>
            <person name="Lemaire M."/>
            <person name="Marcet-Houben M."/>
            <person name="Mascher M."/>
            <person name="Morel G."/>
            <person name="Richard G.-F."/>
            <person name="Riechen J."/>
            <person name="Sacerdot C."/>
            <person name="Sarkar A."/>
            <person name="Savel G."/>
            <person name="Schacherer J."/>
            <person name="Sherman D."/>
            <person name="Straub M.-L."/>
            <person name="Stein N."/>
            <person name="Thierry A."/>
            <person name="Trautwein-Schult A."/>
            <person name="Westhof E."/>
            <person name="Worch S."/>
            <person name="Dujon B."/>
            <person name="Souciet J.-L."/>
            <person name="Wincker P."/>
            <person name="Scholz U."/>
            <person name="Neuveglise N."/>
        </authorList>
    </citation>
    <scope>NUCLEOTIDE SEQUENCE</scope>
    <source>
        <strain evidence="2">LS3</strain>
    </source>
</reference>
<feature type="compositionally biased region" description="Basic and acidic residues" evidence="1">
    <location>
        <begin position="276"/>
        <end position="287"/>
    </location>
</feature>
<feature type="region of interest" description="Disordered" evidence="1">
    <location>
        <begin position="23"/>
        <end position="722"/>
    </location>
</feature>
<feature type="compositionally biased region" description="Basic and acidic residues" evidence="1">
    <location>
        <begin position="303"/>
        <end position="318"/>
    </location>
</feature>
<accession>A0A060TFE7</accession>
<protein>
    <submittedName>
        <fullName evidence="2">ARAD1D14850p</fullName>
    </submittedName>
</protein>
<feature type="compositionally biased region" description="Polar residues" evidence="1">
    <location>
        <begin position="576"/>
        <end position="585"/>
    </location>
</feature>
<dbReference type="EMBL" id="HG937694">
    <property type="protein sequence ID" value="CDP37587.1"/>
    <property type="molecule type" value="Genomic_DNA"/>
</dbReference>
<name>A0A060TFE7_BLAAD</name>
<feature type="compositionally biased region" description="Acidic residues" evidence="1">
    <location>
        <begin position="227"/>
        <end position="236"/>
    </location>
</feature>
<proteinExistence type="predicted"/>
<evidence type="ECO:0000313" key="2">
    <source>
        <dbReference type="EMBL" id="CDP37587.1"/>
    </source>
</evidence>
<feature type="compositionally biased region" description="Basic and acidic residues" evidence="1">
    <location>
        <begin position="459"/>
        <end position="469"/>
    </location>
</feature>
<dbReference type="AlphaFoldDB" id="A0A060TFE7"/>
<feature type="compositionally biased region" description="Gly residues" evidence="1">
    <location>
        <begin position="170"/>
        <end position="180"/>
    </location>
</feature>
<feature type="compositionally biased region" description="Basic and acidic residues" evidence="1">
    <location>
        <begin position="608"/>
        <end position="625"/>
    </location>
</feature>
<evidence type="ECO:0000256" key="1">
    <source>
        <dbReference type="SAM" id="MobiDB-lite"/>
    </source>
</evidence>
<reference evidence="2" key="1">
    <citation type="submission" date="2014-02" db="EMBL/GenBank/DDBJ databases">
        <authorList>
            <person name="Genoscope - CEA"/>
        </authorList>
    </citation>
    <scope>NUCLEOTIDE SEQUENCE</scope>
    <source>
        <strain evidence="2">LS3</strain>
    </source>
</reference>